<dbReference type="Proteomes" id="UP000215914">
    <property type="component" value="Unassembled WGS sequence"/>
</dbReference>
<dbReference type="AlphaFoldDB" id="A0A9K3EN73"/>
<protein>
    <submittedName>
        <fullName evidence="2">F-box domain-containing protein</fullName>
    </submittedName>
</protein>
<evidence type="ECO:0000313" key="2">
    <source>
        <dbReference type="EMBL" id="KAF5776956.1"/>
    </source>
</evidence>
<dbReference type="Gramene" id="mRNA:HanXRQr2_Chr12g0530021">
    <property type="protein sequence ID" value="mRNA:HanXRQr2_Chr12g0530021"/>
    <property type="gene ID" value="HanXRQr2_Chr12g0530021"/>
</dbReference>
<dbReference type="SUPFAM" id="SSF81383">
    <property type="entry name" value="F-box domain"/>
    <property type="match status" value="1"/>
</dbReference>
<proteinExistence type="predicted"/>
<dbReference type="InterPro" id="IPR032675">
    <property type="entry name" value="LRR_dom_sf"/>
</dbReference>
<evidence type="ECO:0000259" key="1">
    <source>
        <dbReference type="Pfam" id="PF00646"/>
    </source>
</evidence>
<reference evidence="2" key="1">
    <citation type="journal article" date="2017" name="Nature">
        <title>The sunflower genome provides insights into oil metabolism, flowering and Asterid evolution.</title>
        <authorList>
            <person name="Badouin H."/>
            <person name="Gouzy J."/>
            <person name="Grassa C.J."/>
            <person name="Murat F."/>
            <person name="Staton S.E."/>
            <person name="Cottret L."/>
            <person name="Lelandais-Briere C."/>
            <person name="Owens G.L."/>
            <person name="Carrere S."/>
            <person name="Mayjonade B."/>
            <person name="Legrand L."/>
            <person name="Gill N."/>
            <person name="Kane N.C."/>
            <person name="Bowers J.E."/>
            <person name="Hubner S."/>
            <person name="Bellec A."/>
            <person name="Berard A."/>
            <person name="Berges H."/>
            <person name="Blanchet N."/>
            <person name="Boniface M.C."/>
            <person name="Brunel D."/>
            <person name="Catrice O."/>
            <person name="Chaidir N."/>
            <person name="Claudel C."/>
            <person name="Donnadieu C."/>
            <person name="Faraut T."/>
            <person name="Fievet G."/>
            <person name="Helmstetter N."/>
            <person name="King M."/>
            <person name="Knapp S.J."/>
            <person name="Lai Z."/>
            <person name="Le Paslier M.C."/>
            <person name="Lippi Y."/>
            <person name="Lorenzon L."/>
            <person name="Mandel J.R."/>
            <person name="Marage G."/>
            <person name="Marchand G."/>
            <person name="Marquand E."/>
            <person name="Bret-Mestries E."/>
            <person name="Morien E."/>
            <person name="Nambeesan S."/>
            <person name="Nguyen T."/>
            <person name="Pegot-Espagnet P."/>
            <person name="Pouilly N."/>
            <person name="Raftis F."/>
            <person name="Sallet E."/>
            <person name="Schiex T."/>
            <person name="Thomas J."/>
            <person name="Vandecasteele C."/>
            <person name="Vares D."/>
            <person name="Vear F."/>
            <person name="Vautrin S."/>
            <person name="Crespi M."/>
            <person name="Mangin B."/>
            <person name="Burke J.M."/>
            <person name="Salse J."/>
            <person name="Munos S."/>
            <person name="Vincourt P."/>
            <person name="Rieseberg L.H."/>
            <person name="Langlade N.B."/>
        </authorList>
    </citation>
    <scope>NUCLEOTIDE SEQUENCE</scope>
    <source>
        <tissue evidence="2">Leaves</tissue>
    </source>
</reference>
<organism evidence="2 3">
    <name type="scientific">Helianthus annuus</name>
    <name type="common">Common sunflower</name>
    <dbReference type="NCBI Taxonomy" id="4232"/>
    <lineage>
        <taxon>Eukaryota</taxon>
        <taxon>Viridiplantae</taxon>
        <taxon>Streptophyta</taxon>
        <taxon>Embryophyta</taxon>
        <taxon>Tracheophyta</taxon>
        <taxon>Spermatophyta</taxon>
        <taxon>Magnoliopsida</taxon>
        <taxon>eudicotyledons</taxon>
        <taxon>Gunneridae</taxon>
        <taxon>Pentapetalae</taxon>
        <taxon>asterids</taxon>
        <taxon>campanulids</taxon>
        <taxon>Asterales</taxon>
        <taxon>Asteraceae</taxon>
        <taxon>Asteroideae</taxon>
        <taxon>Heliantheae alliance</taxon>
        <taxon>Heliantheae</taxon>
        <taxon>Helianthus</taxon>
    </lineage>
</organism>
<reference evidence="2" key="2">
    <citation type="submission" date="2020-06" db="EMBL/GenBank/DDBJ databases">
        <title>Helianthus annuus Genome sequencing and assembly Release 2.</title>
        <authorList>
            <person name="Gouzy J."/>
            <person name="Langlade N."/>
            <person name="Munos S."/>
        </authorList>
    </citation>
    <scope>NUCLEOTIDE SEQUENCE</scope>
    <source>
        <tissue evidence="2">Leaves</tissue>
    </source>
</reference>
<name>A0A9K3EN73_HELAN</name>
<sequence>MDAEGDRLSGLQDDLILQILSFVGLKDAIGTSVLSPRWRYIWTSTPHLSFSSEDFPTIDKFSNFVNHVLSRRNNQAQVSSVNLYLRLKDGQDVAHRIMNYAFSHNVQQVNLTCWFGNITCFPDDDIGFSLSLSNSQTIKHLTFSRCCYYDHIALTSTSKLSSLTTLHLDHITLYDGFFSNCPNLENLTLNCCRMLGSNAFKISHPRLCNLTVNQGQGHLVSNTLDVVAPQLKNLTITEFGGSYRISAPELASLLFRGFAPFMFSTDALNLLEKAQLSLYSLNGLDSPDAPSVISLLQKLHNVEDFSLSVEIVELLNSAVELISHQASPFANLKSLKILPRINCGWKHQHVQVIMSTEVKSYLLDSSPEATLTEVPSEHCCDLIAARALIFKKAENNHA</sequence>
<dbReference type="Pfam" id="PF00646">
    <property type="entry name" value="F-box"/>
    <property type="match status" value="1"/>
</dbReference>
<dbReference type="SUPFAM" id="SSF52047">
    <property type="entry name" value="RNI-like"/>
    <property type="match status" value="1"/>
</dbReference>
<dbReference type="CDD" id="cd22160">
    <property type="entry name" value="F-box_AtFBL13-like"/>
    <property type="match status" value="1"/>
</dbReference>
<dbReference type="InterPro" id="IPR001810">
    <property type="entry name" value="F-box_dom"/>
</dbReference>
<accession>A0A9K3EN73</accession>
<gene>
    <name evidence="2" type="ORF">HanXRQr2_Chr12g0530021</name>
</gene>
<feature type="domain" description="F-box" evidence="1">
    <location>
        <begin position="8"/>
        <end position="45"/>
    </location>
</feature>
<dbReference type="OrthoDB" id="1848700at2759"/>
<dbReference type="InterPro" id="IPR053197">
    <property type="entry name" value="F-box_SCFL_complex_component"/>
</dbReference>
<dbReference type="EMBL" id="MNCJ02000327">
    <property type="protein sequence ID" value="KAF5776956.1"/>
    <property type="molecule type" value="Genomic_DNA"/>
</dbReference>
<dbReference type="InterPro" id="IPR036047">
    <property type="entry name" value="F-box-like_dom_sf"/>
</dbReference>
<dbReference type="InterPro" id="IPR053781">
    <property type="entry name" value="F-box_AtFBL13-like"/>
</dbReference>
<dbReference type="Gene3D" id="3.80.10.10">
    <property type="entry name" value="Ribonuclease Inhibitor"/>
    <property type="match status" value="1"/>
</dbReference>
<keyword evidence="3" id="KW-1185">Reference proteome</keyword>
<dbReference type="PANTHER" id="PTHR34223:SF101">
    <property type="entry name" value="F-BOX DOMAIN-CONTAINING PROTEIN"/>
    <property type="match status" value="1"/>
</dbReference>
<comment type="caution">
    <text evidence="2">The sequence shown here is derived from an EMBL/GenBank/DDBJ whole genome shotgun (WGS) entry which is preliminary data.</text>
</comment>
<evidence type="ECO:0000313" key="3">
    <source>
        <dbReference type="Proteomes" id="UP000215914"/>
    </source>
</evidence>
<dbReference type="PANTHER" id="PTHR34223">
    <property type="entry name" value="OS11G0201299 PROTEIN"/>
    <property type="match status" value="1"/>
</dbReference>